<feature type="compositionally biased region" description="Basic and acidic residues" evidence="2">
    <location>
        <begin position="137"/>
        <end position="153"/>
    </location>
</feature>
<gene>
    <name evidence="4" type="ORF">OGAPHI_000516</name>
</gene>
<reference evidence="4" key="1">
    <citation type="journal article" date="2021" name="Open Biol.">
        <title>Shared evolutionary footprints suggest mitochondrial oxidative damage underlies multiple complex I losses in fungi.</title>
        <authorList>
            <person name="Schikora-Tamarit M.A."/>
            <person name="Marcet-Houben M."/>
            <person name="Nosek J."/>
            <person name="Gabaldon T."/>
        </authorList>
    </citation>
    <scope>NUCLEOTIDE SEQUENCE</scope>
    <source>
        <strain evidence="4">CBS6075</strain>
    </source>
</reference>
<evidence type="ECO:0000313" key="5">
    <source>
        <dbReference type="Proteomes" id="UP000769157"/>
    </source>
</evidence>
<feature type="compositionally biased region" description="Basic and acidic residues" evidence="2">
    <location>
        <begin position="11"/>
        <end position="29"/>
    </location>
</feature>
<feature type="compositionally biased region" description="Basic residues" evidence="2">
    <location>
        <begin position="1003"/>
        <end position="1016"/>
    </location>
</feature>
<dbReference type="GO" id="GO:0005634">
    <property type="term" value="C:nucleus"/>
    <property type="evidence" value="ECO:0007669"/>
    <property type="project" value="UniProtKB-ARBA"/>
</dbReference>
<comment type="caution">
    <text evidence="4">The sequence shown here is derived from an EMBL/GenBank/DDBJ whole genome shotgun (WGS) entry which is preliminary data.</text>
</comment>
<evidence type="ECO:0000259" key="3">
    <source>
        <dbReference type="Pfam" id="PF03914"/>
    </source>
</evidence>
<dbReference type="PANTHER" id="PTHR12048:SF0">
    <property type="entry name" value="CCAAT_ENHANCER-BINDING PROTEIN ZETA"/>
    <property type="match status" value="1"/>
</dbReference>
<feature type="region of interest" description="Disordered" evidence="2">
    <location>
        <begin position="1"/>
        <end position="218"/>
    </location>
</feature>
<dbReference type="GeneID" id="70232484"/>
<name>A0A9P8PFE6_9ASCO</name>
<accession>A0A9P8PFE6</accession>
<feature type="domain" description="CCAAT-binding factor" evidence="3">
    <location>
        <begin position="605"/>
        <end position="754"/>
    </location>
</feature>
<feature type="region of interest" description="Disordered" evidence="2">
    <location>
        <begin position="911"/>
        <end position="1038"/>
    </location>
</feature>
<evidence type="ECO:0000256" key="2">
    <source>
        <dbReference type="SAM" id="MobiDB-lite"/>
    </source>
</evidence>
<dbReference type="InterPro" id="IPR005612">
    <property type="entry name" value="CCAAT-binding_factor"/>
</dbReference>
<dbReference type="Proteomes" id="UP000769157">
    <property type="component" value="Unassembled WGS sequence"/>
</dbReference>
<dbReference type="RefSeq" id="XP_046064592.1">
    <property type="nucleotide sequence ID" value="XM_046206334.1"/>
</dbReference>
<dbReference type="InterPro" id="IPR016024">
    <property type="entry name" value="ARM-type_fold"/>
</dbReference>
<comment type="similarity">
    <text evidence="1">Belongs to the CBF/MAK21 family.</text>
</comment>
<feature type="compositionally biased region" description="Acidic residues" evidence="2">
    <location>
        <begin position="154"/>
        <end position="204"/>
    </location>
</feature>
<sequence length="1038" mass="119789">MELPKLNLGSIKDKVTKSLARGAKDNKAKPDKKKGGNNKKEVPNKKEYPKKEFTKREYPKKEFTKKEYPKKAYPKKEYPKKEYSQKEFTKKENQNTEKQEDVLRREALALGATDEDLKLLEGINDEDSEQEFDGAPADDKLKKELSKYMKGLEFDEAEAEAEEEVEEEELEEEEDEEQVEEEEEEEEAENEEEKEEEEAQEMEEPQQKPKSSKLQSLQTVVSDKLVVTPRNDWFNETLPNNRGDALNPAEIEKLYTDAKRLFGQEQETYMQEFNKSSSQKRFLSQVLTGGTLNDKISALTLLIQESPLHNHKALETMFAMCDKKSRTAALQCIEALADLFVNGVLPADRKLLYFNKQPLTRNSSPKELIVFYFEDYLKKKYFQFIGTLEKLLQDSIVHVRTKVIGYVFSLLKAKPEQEANLLRIGVNKLGDQDNKVASKTSYHVLLLQQEHPAMKEIVVDSIFDVLFRKNNDHHAIYYSTLTLNQTILTRKEDKLANKLMDAYFKLFEKLLVETDSTNTTKMKEAEHQKDGRRKRNFKRGKKGGKSVKMDKTEEEALEERNSKMFAAILTGLNRAFPFSNLPASVFKAHLDTLFQITHSTNFNTSIQALMLIHRIVQKEDINRDRYYRTLYESLLDERVVTSSKQGIYLNLLFQSLKEDTNKDRVMAFVKRICQNCLNWINIGSVTGMMFLLIELEKDVPEIRNLIFNAPVEDGEQKPEYDSRKRDPQFSNAQFSSLWELNIFSQHYHPTVTHYTEAFFNNQTKDLQKPNLGLFTLAHFLDRFVYKKAKMKPVVRGQSIMQPLAGAHTGSMLVKTQAYGELPTNTEDWINKKAAEIQPEDRFFYEYFSTKQEKALASKMDKELNSKLHDDEEESDIDEDTVWNALVKSNPEVEGPSDDDLSDFDMSEISDEDLEELDEEEADEDDEDEEGLVTLKTVEDLGSGEEEEEEEVEEEEEEEDAEPAQFSDSSDSDVGELLGSGSELESDEEPEQQEETEEQPDTKKRSKQNAGKSKKLKSLPTFASADDYANYLDSSDDEY</sequence>
<feature type="region of interest" description="Disordered" evidence="2">
    <location>
        <begin position="520"/>
        <end position="554"/>
    </location>
</feature>
<evidence type="ECO:0000256" key="1">
    <source>
        <dbReference type="ARBA" id="ARBA00007797"/>
    </source>
</evidence>
<feature type="compositionally biased region" description="Acidic residues" evidence="2">
    <location>
        <begin position="911"/>
        <end position="930"/>
    </location>
</feature>
<dbReference type="Pfam" id="PF03914">
    <property type="entry name" value="CBF"/>
    <property type="match status" value="1"/>
</dbReference>
<reference evidence="4" key="2">
    <citation type="submission" date="2021-01" db="EMBL/GenBank/DDBJ databases">
        <authorList>
            <person name="Schikora-Tamarit M.A."/>
        </authorList>
    </citation>
    <scope>NUCLEOTIDE SEQUENCE</scope>
    <source>
        <strain evidence="4">CBS6075</strain>
    </source>
</reference>
<feature type="compositionally biased region" description="Acidic residues" evidence="2">
    <location>
        <begin position="123"/>
        <end position="132"/>
    </location>
</feature>
<feature type="compositionally biased region" description="Acidic residues" evidence="2">
    <location>
        <begin position="983"/>
        <end position="998"/>
    </location>
</feature>
<dbReference type="AlphaFoldDB" id="A0A9P8PFE6"/>
<dbReference type="OrthoDB" id="28947at2759"/>
<feature type="compositionally biased region" description="Basic residues" evidence="2">
    <location>
        <begin position="530"/>
        <end position="545"/>
    </location>
</feature>
<keyword evidence="5" id="KW-1185">Reference proteome</keyword>
<feature type="compositionally biased region" description="Basic and acidic residues" evidence="2">
    <location>
        <begin position="38"/>
        <end position="107"/>
    </location>
</feature>
<evidence type="ECO:0000313" key="4">
    <source>
        <dbReference type="EMBL" id="KAH3671293.1"/>
    </source>
</evidence>
<dbReference type="EMBL" id="JAEUBE010000070">
    <property type="protein sequence ID" value="KAH3671293.1"/>
    <property type="molecule type" value="Genomic_DNA"/>
</dbReference>
<feature type="compositionally biased region" description="Acidic residues" evidence="2">
    <location>
        <begin position="941"/>
        <end position="961"/>
    </location>
</feature>
<dbReference type="SUPFAM" id="SSF48371">
    <property type="entry name" value="ARM repeat"/>
    <property type="match status" value="1"/>
</dbReference>
<proteinExistence type="inferred from homology"/>
<organism evidence="4 5">
    <name type="scientific">Ogataea philodendri</name>
    <dbReference type="NCBI Taxonomy" id="1378263"/>
    <lineage>
        <taxon>Eukaryota</taxon>
        <taxon>Fungi</taxon>
        <taxon>Dikarya</taxon>
        <taxon>Ascomycota</taxon>
        <taxon>Saccharomycotina</taxon>
        <taxon>Pichiomycetes</taxon>
        <taxon>Pichiales</taxon>
        <taxon>Pichiaceae</taxon>
        <taxon>Ogataea</taxon>
    </lineage>
</organism>
<feature type="compositionally biased region" description="Polar residues" evidence="2">
    <location>
        <begin position="208"/>
        <end position="218"/>
    </location>
</feature>
<dbReference type="PANTHER" id="PTHR12048">
    <property type="entry name" value="CCAAT-BINDING FACTOR-RELATED"/>
    <property type="match status" value="1"/>
</dbReference>
<protein>
    <recommendedName>
        <fullName evidence="3">CCAAT-binding factor domain-containing protein</fullName>
    </recommendedName>
</protein>
<dbReference type="InterPro" id="IPR040155">
    <property type="entry name" value="CEBPZ/Mak21-like"/>
</dbReference>